<dbReference type="SUPFAM" id="SSF53335">
    <property type="entry name" value="S-adenosyl-L-methionine-dependent methyltransferases"/>
    <property type="match status" value="1"/>
</dbReference>
<dbReference type="OrthoDB" id="2094832at2759"/>
<feature type="domain" description="Methyltransferase" evidence="5">
    <location>
        <begin position="96"/>
        <end position="195"/>
    </location>
</feature>
<evidence type="ECO:0000256" key="4">
    <source>
        <dbReference type="ARBA" id="ARBA00038314"/>
    </source>
</evidence>
<dbReference type="InterPro" id="IPR041698">
    <property type="entry name" value="Methyltransf_25"/>
</dbReference>
<comment type="pathway">
    <text evidence="1">Secondary metabolite biosynthesis.</text>
</comment>
<keyword evidence="2" id="KW-0808">Transferase</keyword>
<organism evidence="6 7">
    <name type="scientific">Massariosphaeria phaeospora</name>
    <dbReference type="NCBI Taxonomy" id="100035"/>
    <lineage>
        <taxon>Eukaryota</taxon>
        <taxon>Fungi</taxon>
        <taxon>Dikarya</taxon>
        <taxon>Ascomycota</taxon>
        <taxon>Pezizomycotina</taxon>
        <taxon>Dothideomycetes</taxon>
        <taxon>Pleosporomycetidae</taxon>
        <taxon>Pleosporales</taxon>
        <taxon>Pleosporales incertae sedis</taxon>
        <taxon>Massariosphaeria</taxon>
    </lineage>
</organism>
<reference evidence="6 7" key="1">
    <citation type="submission" date="2020-01" db="EMBL/GenBank/DDBJ databases">
        <authorList>
            <consortium name="DOE Joint Genome Institute"/>
            <person name="Haridas S."/>
            <person name="Albert R."/>
            <person name="Binder M."/>
            <person name="Bloem J."/>
            <person name="Labutti K."/>
            <person name="Salamov A."/>
            <person name="Andreopoulos B."/>
            <person name="Baker S.E."/>
            <person name="Barry K."/>
            <person name="Bills G."/>
            <person name="Bluhm B.H."/>
            <person name="Cannon C."/>
            <person name="Castanera R."/>
            <person name="Culley D.E."/>
            <person name="Daum C."/>
            <person name="Ezra D."/>
            <person name="Gonzalez J.B."/>
            <person name="Henrissat B."/>
            <person name="Kuo A."/>
            <person name="Liang C."/>
            <person name="Lipzen A."/>
            <person name="Lutzoni F."/>
            <person name="Magnuson J."/>
            <person name="Mondo S."/>
            <person name="Nolan M."/>
            <person name="Ohm R."/>
            <person name="Pangilinan J."/>
            <person name="Park H.-J.H."/>
            <person name="Ramirez L."/>
            <person name="Alfaro M."/>
            <person name="Sun H."/>
            <person name="Tritt A."/>
            <person name="Yoshinaga Y."/>
            <person name="Zwiers L.-H.L."/>
            <person name="Turgeon B.G."/>
            <person name="Goodwin S.B."/>
            <person name="Spatafora J.W."/>
            <person name="Crous P.W."/>
            <person name="Grigoriev I.V."/>
        </authorList>
    </citation>
    <scope>NUCLEOTIDE SEQUENCE [LARGE SCALE GENOMIC DNA]</scope>
    <source>
        <strain evidence="6 7">CBS 611.86</strain>
    </source>
</reference>
<dbReference type="Proteomes" id="UP000481861">
    <property type="component" value="Unassembled WGS sequence"/>
</dbReference>
<dbReference type="AlphaFoldDB" id="A0A7C8M3V6"/>
<protein>
    <recommendedName>
        <fullName evidence="5">Methyltransferase domain-containing protein</fullName>
    </recommendedName>
</protein>
<accession>A0A7C8M3V6</accession>
<keyword evidence="3" id="KW-0949">S-adenosyl-L-methionine</keyword>
<dbReference type="InterPro" id="IPR029063">
    <property type="entry name" value="SAM-dependent_MTases_sf"/>
</dbReference>
<evidence type="ECO:0000259" key="5">
    <source>
        <dbReference type="Pfam" id="PF13649"/>
    </source>
</evidence>
<evidence type="ECO:0000313" key="7">
    <source>
        <dbReference type="Proteomes" id="UP000481861"/>
    </source>
</evidence>
<proteinExistence type="inferred from homology"/>
<dbReference type="Gene3D" id="3.40.50.150">
    <property type="entry name" value="Vaccinia Virus protein VP39"/>
    <property type="match status" value="1"/>
</dbReference>
<comment type="caution">
    <text evidence="6">The sequence shown here is derived from an EMBL/GenBank/DDBJ whole genome shotgun (WGS) entry which is preliminary data.</text>
</comment>
<dbReference type="GO" id="GO:0016740">
    <property type="term" value="F:transferase activity"/>
    <property type="evidence" value="ECO:0007669"/>
    <property type="project" value="UniProtKB-KW"/>
</dbReference>
<evidence type="ECO:0000256" key="1">
    <source>
        <dbReference type="ARBA" id="ARBA00005179"/>
    </source>
</evidence>
<dbReference type="EMBL" id="JAADJZ010000022">
    <property type="protein sequence ID" value="KAF2867678.1"/>
    <property type="molecule type" value="Genomic_DNA"/>
</dbReference>
<gene>
    <name evidence="6" type="ORF">BDV95DRAFT_172554</name>
</gene>
<dbReference type="Pfam" id="PF13649">
    <property type="entry name" value="Methyltransf_25"/>
    <property type="match status" value="1"/>
</dbReference>
<evidence type="ECO:0000256" key="2">
    <source>
        <dbReference type="ARBA" id="ARBA00022679"/>
    </source>
</evidence>
<comment type="similarity">
    <text evidence="4">Belongs to the class I-like SAM-binding methyltransferase superfamily.</text>
</comment>
<dbReference type="InterPro" id="IPR051654">
    <property type="entry name" value="Meroterpenoid_MTases"/>
</dbReference>
<dbReference type="PANTHER" id="PTHR35897:SF1">
    <property type="entry name" value="METHYLTRANSFERASE AUSD"/>
    <property type="match status" value="1"/>
</dbReference>
<sequence length="276" mass="31315">MVQNQDNNVVQQNERAPWWHVKELTELSLDARELFENYSKVPSDNVLTHITEARNKAFKVFPYPCLGRFAFLALSVRQTPRYDEILNRIKNGDKYLDLGCCVGQDIRKLVYDGAPSENTYGVDLMNDFMEIGYDLFLDKATLKTTFMAADVFEKDSELNRLDGEIDIVHAASFFHLFGWEGQLQAAKRMVSLVKPKPGSLIVGRHIGNINPGEEASKFMHDADSFALLWKQVGEETATSWEVDARLGDKDLAEKTGSGANSVPEDTRWLSYTVRRL</sequence>
<keyword evidence="7" id="KW-1185">Reference proteome</keyword>
<name>A0A7C8M3V6_9PLEO</name>
<evidence type="ECO:0000313" key="6">
    <source>
        <dbReference type="EMBL" id="KAF2867678.1"/>
    </source>
</evidence>
<evidence type="ECO:0000256" key="3">
    <source>
        <dbReference type="ARBA" id="ARBA00022691"/>
    </source>
</evidence>
<dbReference type="PANTHER" id="PTHR35897">
    <property type="entry name" value="METHYLTRANSFERASE AUSD"/>
    <property type="match status" value="1"/>
</dbReference>